<keyword evidence="4" id="KW-1185">Reference proteome</keyword>
<feature type="compositionally biased region" description="Basic and acidic residues" evidence="2">
    <location>
        <begin position="683"/>
        <end position="700"/>
    </location>
</feature>
<dbReference type="Proteomes" id="UP000076078">
    <property type="component" value="Unassembled WGS sequence"/>
</dbReference>
<feature type="region of interest" description="Disordered" evidence="2">
    <location>
        <begin position="625"/>
        <end position="711"/>
    </location>
</feature>
<gene>
    <name evidence="3" type="ORF">DLAC_02439</name>
</gene>
<dbReference type="PANTHER" id="PTHR15665:SF1">
    <property type="entry name" value="PROTEIN ASTEROID HOMOLOG 1"/>
    <property type="match status" value="1"/>
</dbReference>
<organism evidence="3 4">
    <name type="scientific">Tieghemostelium lacteum</name>
    <name type="common">Slime mold</name>
    <name type="synonym">Dictyostelium lacteum</name>
    <dbReference type="NCBI Taxonomy" id="361077"/>
    <lineage>
        <taxon>Eukaryota</taxon>
        <taxon>Amoebozoa</taxon>
        <taxon>Evosea</taxon>
        <taxon>Eumycetozoa</taxon>
        <taxon>Dictyostelia</taxon>
        <taxon>Dictyosteliales</taxon>
        <taxon>Raperosteliaceae</taxon>
        <taxon>Tieghemostelium</taxon>
    </lineage>
</organism>
<dbReference type="FunCoup" id="A0A152A2X1">
    <property type="interactions" value="80"/>
</dbReference>
<evidence type="ECO:0000256" key="2">
    <source>
        <dbReference type="SAM" id="MobiDB-lite"/>
    </source>
</evidence>
<dbReference type="InParanoid" id="A0A152A2X1"/>
<evidence type="ECO:0000256" key="1">
    <source>
        <dbReference type="ARBA" id="ARBA00007398"/>
    </source>
</evidence>
<reference evidence="3 4" key="1">
    <citation type="submission" date="2015-12" db="EMBL/GenBank/DDBJ databases">
        <title>Dictyostelia acquired genes for synthesis and detection of signals that induce cell-type specialization by lateral gene transfer from prokaryotes.</title>
        <authorList>
            <person name="Gloeckner G."/>
            <person name="Schaap P."/>
        </authorList>
    </citation>
    <scope>NUCLEOTIDE SEQUENCE [LARGE SCALE GENOMIC DNA]</scope>
    <source>
        <strain evidence="3 4">TK</strain>
    </source>
</reference>
<accession>A0A152A2X1</accession>
<dbReference type="STRING" id="361077.A0A152A2X1"/>
<evidence type="ECO:0000313" key="4">
    <source>
        <dbReference type="Proteomes" id="UP000076078"/>
    </source>
</evidence>
<dbReference type="EMBL" id="LODT01000013">
    <property type="protein sequence ID" value="KYR00445.1"/>
    <property type="molecule type" value="Genomic_DNA"/>
</dbReference>
<dbReference type="PANTHER" id="PTHR15665">
    <property type="entry name" value="ASTEROID PROTEIN"/>
    <property type="match status" value="1"/>
</dbReference>
<comment type="similarity">
    <text evidence="1">Belongs to the asteroid family.</text>
</comment>
<sequence length="711" mass="82139">MGVHGFTGYINKRSELGIPLTITHSDEKRIIGIDGLSFLYTISELENYKTARLFREYCIKFFKLLQSFNFEILVFVDGFSPVSKFKEHQARFNNKWNRFSGYGDTLAKGQHLSNLNCFPKLFVCEFKSICRELDIELRHSTEEADDDIVEWVADNPGIVHAIISNDSDFYFYDFGNTYFFPISKMKVDFETSVFKVQAFTTTNLAEGLYFSPKYLGLFTALAGNDTTKHYDHRKHTNNKVSVAISIISTNSKNLDENTVTYESLIKSTLKVTDNDIPKILDSVARYSVASDKSKGGVDERTATFLRSSERREKVLANKFGKYLFSRDSIVLYLCDYLFIDGDSSLYETYQIIIEKKSHLKHSFLQCFKPIRTRFFGYLCTEKNKKYLVKELLPDVPKAITVMFQPTTTAFTYQECWNGSVSFETRIKEFASIFGLCPTVTDKFLSPEKFDYFRFYLYNCLGFILNLNDTNHLNIELSNNCIDTILLHFLLCKDTNTPKEMEKYKGTFYYEPFYFMEIYAKTLEQCYNFNALFALDKDITGWTASERERVTRPTNNLDREILHNLWVMKLKNETTIPKTVTGDKERLKHLFPTVTLSDDLLNEFVEIKAQLKANINYANQQVTKPQQQQAVEAKSEDSEESTTSTSTTTTTTSTSTKYIPPSKRNQSANSNNNNNNKSTGKNSRIPDKRGNKQDQNTDKKSIMYLLDEEDQE</sequence>
<evidence type="ECO:0000313" key="3">
    <source>
        <dbReference type="EMBL" id="KYR00445.1"/>
    </source>
</evidence>
<dbReference type="InterPro" id="IPR029060">
    <property type="entry name" value="PIN-like_dom_sf"/>
</dbReference>
<dbReference type="SUPFAM" id="SSF88723">
    <property type="entry name" value="PIN domain-like"/>
    <property type="match status" value="1"/>
</dbReference>
<dbReference type="OrthoDB" id="19925at2759"/>
<dbReference type="OMA" id="IEEWMVD"/>
<comment type="caution">
    <text evidence="3">The sequence shown here is derived from an EMBL/GenBank/DDBJ whole genome shotgun (WGS) entry which is preliminary data.</text>
</comment>
<protein>
    <recommendedName>
        <fullName evidence="5">Asteroid domain-containing protein</fullName>
    </recommendedName>
</protein>
<evidence type="ECO:0008006" key="5">
    <source>
        <dbReference type="Google" id="ProtNLM"/>
    </source>
</evidence>
<dbReference type="InterPro" id="IPR026832">
    <property type="entry name" value="Asteroid"/>
</dbReference>
<name>A0A152A2X1_TIELA</name>
<proteinExistence type="inferred from homology"/>
<dbReference type="Gene3D" id="3.40.50.1010">
    <property type="entry name" value="5'-nuclease"/>
    <property type="match status" value="1"/>
</dbReference>
<dbReference type="AlphaFoldDB" id="A0A152A2X1"/>
<feature type="compositionally biased region" description="Low complexity" evidence="2">
    <location>
        <begin position="640"/>
        <end position="682"/>
    </location>
</feature>